<dbReference type="GO" id="GO:0034472">
    <property type="term" value="P:snRNA 3'-end processing"/>
    <property type="evidence" value="ECO:0007669"/>
    <property type="project" value="InterPro"/>
</dbReference>
<accession>A0A9P0H5R9</accession>
<evidence type="ECO:0000256" key="1">
    <source>
        <dbReference type="ARBA" id="ARBA00004123"/>
    </source>
</evidence>
<dbReference type="PANTHER" id="PTHR13350:SF1">
    <property type="entry name" value="INTEGRATOR COMPLEX SUBUNIT 8"/>
    <property type="match status" value="1"/>
</dbReference>
<dbReference type="GO" id="GO:0032039">
    <property type="term" value="C:integrator complex"/>
    <property type="evidence" value="ECO:0007669"/>
    <property type="project" value="TreeGrafter"/>
</dbReference>
<evidence type="ECO:0000313" key="8">
    <source>
        <dbReference type="Proteomes" id="UP001152798"/>
    </source>
</evidence>
<keyword evidence="5" id="KW-0539">Nucleus</keyword>
<dbReference type="PANTHER" id="PTHR13350">
    <property type="entry name" value="INTEGRATOR COMPLEX SUBUNIT 8"/>
    <property type="match status" value="1"/>
</dbReference>
<evidence type="ECO:0000256" key="5">
    <source>
        <dbReference type="ARBA" id="ARBA00023242"/>
    </source>
</evidence>
<evidence type="ECO:0000259" key="6">
    <source>
        <dbReference type="Pfam" id="PF25756"/>
    </source>
</evidence>
<evidence type="ECO:0000256" key="2">
    <source>
        <dbReference type="ARBA" id="ARBA00004286"/>
    </source>
</evidence>
<evidence type="ECO:0000313" key="7">
    <source>
        <dbReference type="EMBL" id="CAH1395886.1"/>
    </source>
</evidence>
<evidence type="ECO:0000256" key="3">
    <source>
        <dbReference type="ARBA" id="ARBA00007147"/>
    </source>
</evidence>
<proteinExistence type="inferred from homology"/>
<comment type="subcellular location">
    <subcellularLocation>
        <location evidence="2">Chromosome</location>
    </subcellularLocation>
    <subcellularLocation>
        <location evidence="1">Nucleus</location>
    </subcellularLocation>
</comment>
<gene>
    <name evidence="7" type="ORF">NEZAVI_LOCUS6064</name>
</gene>
<keyword evidence="8" id="KW-1185">Reference proteome</keyword>
<dbReference type="EMBL" id="OV725079">
    <property type="protein sequence ID" value="CAH1395886.1"/>
    <property type="molecule type" value="Genomic_DNA"/>
</dbReference>
<protein>
    <recommendedName>
        <fullName evidence="6">INTS8 TPR repeats domain-containing protein</fullName>
    </recommendedName>
</protein>
<feature type="domain" description="INTS8 TPR repeats" evidence="6">
    <location>
        <begin position="452"/>
        <end position="908"/>
    </location>
</feature>
<dbReference type="InterPro" id="IPR038751">
    <property type="entry name" value="INTS8"/>
</dbReference>
<dbReference type="GO" id="GO:0005694">
    <property type="term" value="C:chromosome"/>
    <property type="evidence" value="ECO:0007669"/>
    <property type="project" value="UniProtKB-SubCell"/>
</dbReference>
<organism evidence="7 8">
    <name type="scientific">Nezara viridula</name>
    <name type="common">Southern green stink bug</name>
    <name type="synonym">Cimex viridulus</name>
    <dbReference type="NCBI Taxonomy" id="85310"/>
    <lineage>
        <taxon>Eukaryota</taxon>
        <taxon>Metazoa</taxon>
        <taxon>Ecdysozoa</taxon>
        <taxon>Arthropoda</taxon>
        <taxon>Hexapoda</taxon>
        <taxon>Insecta</taxon>
        <taxon>Pterygota</taxon>
        <taxon>Neoptera</taxon>
        <taxon>Paraneoptera</taxon>
        <taxon>Hemiptera</taxon>
        <taxon>Heteroptera</taxon>
        <taxon>Panheteroptera</taxon>
        <taxon>Pentatomomorpha</taxon>
        <taxon>Pentatomoidea</taxon>
        <taxon>Pentatomidae</taxon>
        <taxon>Pentatominae</taxon>
        <taxon>Nezara</taxon>
    </lineage>
</organism>
<dbReference type="InterPro" id="IPR057980">
    <property type="entry name" value="TPR_INTS8"/>
</dbReference>
<dbReference type="Proteomes" id="UP001152798">
    <property type="component" value="Chromosome 3"/>
</dbReference>
<comment type="similarity">
    <text evidence="3">Belongs to the Integrator subunit 8 family.</text>
</comment>
<dbReference type="OrthoDB" id="64340at2759"/>
<evidence type="ECO:0000256" key="4">
    <source>
        <dbReference type="ARBA" id="ARBA00022454"/>
    </source>
</evidence>
<name>A0A9P0H5R9_NEZVI</name>
<sequence length="909" mass="101976">MDVDLLRPGTVPISPDTSLWFEFLLQPAHLEKHLKNPNADPTPVELIIKFITLSQSEKPTNDPLVINNLKPFSKRCLALKLLALKVASSLNWDLDLFEKSLPMSITSMLLKDFLYIVSPTHSDIKVHDELNLNEVPAHVLFAIFLYHRWVLRAYVSLSLNAKTKQIVETSVEEISEQEAEKSSIFLKKMAEKTLTLFVPAPSCFNLPYGNADPEHFWTKGEALEGNQIKTAILIDLSFYLVNRGKYPEAFSSLSMCLASGPTCHPHLIGLGIAVGITPNLYKPSLSQQFHEAIAAKYINIDKVLEKDNSLRHLPITYRQGLELDISSEVANGKLITSRDAVATVRALNTVRAALDGGVQLHGPPLSPSSLVKAISVVLPLADHDKKKLEFFLLQLLATSESHNARALASSFSKLPLLSPDEISSVIEPDYVDTISHVDLEESSETLPKGSSLETAALERLIVSSYDAAEINMALVKLMSLKPTVTWEKLNRNWYVPSTLNSALNTLPTTVKRNYAFILVAKSYELDKIKNFGQAKALLRNVIEETGNDEMYEKLRNQLSSEMLLLDIDQFHSEWPAKHLDWTWLTERCLEGISNMRGAIREAACLALLNTGAWGPLSSAAPPKSTLTEVYLAIARASLQISQFNSKVSTEAWDKFIPLFMAGGKRRDYKALRGLCGVLEPNALSLVISILARLHNVLTDQPPLDLYVQLTHLWPGTIKNANQYNVKQVAETLMKVLEHALTYYPYNVSWLKLIGDLHFVNGHYRNALGSYLEAAAVVTEHFSRPLHRSILEDHIIKRMIKSCSQLQCHTQAGLLCQLLEETDYTTAYKCLSEVNTSDASDSYHNYIWDINILEFLISLHAKRGEHHRKQALVRVIGLLELNSNNNEEIKREAENIRKSNYLRALATHYL</sequence>
<keyword evidence="4" id="KW-0158">Chromosome</keyword>
<reference evidence="7" key="1">
    <citation type="submission" date="2022-01" db="EMBL/GenBank/DDBJ databases">
        <authorList>
            <person name="King R."/>
        </authorList>
    </citation>
    <scope>NUCLEOTIDE SEQUENCE</scope>
</reference>
<dbReference type="Pfam" id="PF25756">
    <property type="entry name" value="TPR_INTS8"/>
    <property type="match status" value="1"/>
</dbReference>
<dbReference type="AlphaFoldDB" id="A0A9P0H5R9"/>